<reference evidence="4" key="1">
    <citation type="submission" date="2016-06" db="UniProtKB">
        <authorList>
            <consortium name="WormBaseParasite"/>
        </authorList>
    </citation>
    <scope>IDENTIFICATION</scope>
</reference>
<sequence length="131" mass="14867">MEVGILEVRHTGCGGTHNTGDPHLVKPTGCACRLGFGFWEEPNFEDPQVFFCFLYLSSVFIMVTMLSYLYHHRNEAFEAVVKGKKQTRRLLFSLKGEHINLYLRGGIISLIVFAMVAGDCDQRCSSFEEVR</sequence>
<dbReference type="WBParaSite" id="SSLN_0001077301-mRNA-1">
    <property type="protein sequence ID" value="SSLN_0001077301-mRNA-1"/>
    <property type="gene ID" value="SSLN_0001077301"/>
</dbReference>
<evidence type="ECO:0000256" key="1">
    <source>
        <dbReference type="SAM" id="Phobius"/>
    </source>
</evidence>
<keyword evidence="1" id="KW-0812">Transmembrane</keyword>
<evidence type="ECO:0000313" key="4">
    <source>
        <dbReference type="WBParaSite" id="SSLN_0001077301-mRNA-1"/>
    </source>
</evidence>
<dbReference type="Proteomes" id="UP000275846">
    <property type="component" value="Unassembled WGS sequence"/>
</dbReference>
<protein>
    <submittedName>
        <fullName evidence="4">Copper transporter</fullName>
    </submittedName>
</protein>
<keyword evidence="1" id="KW-1133">Transmembrane helix</keyword>
<keyword evidence="1" id="KW-0472">Membrane</keyword>
<organism evidence="4">
    <name type="scientific">Schistocephalus solidus</name>
    <name type="common">Tapeworm</name>
    <dbReference type="NCBI Taxonomy" id="70667"/>
    <lineage>
        <taxon>Eukaryota</taxon>
        <taxon>Metazoa</taxon>
        <taxon>Spiralia</taxon>
        <taxon>Lophotrochozoa</taxon>
        <taxon>Platyhelminthes</taxon>
        <taxon>Cestoda</taxon>
        <taxon>Eucestoda</taxon>
        <taxon>Diphyllobothriidea</taxon>
        <taxon>Diphyllobothriidae</taxon>
        <taxon>Schistocephalus</taxon>
    </lineage>
</organism>
<feature type="transmembrane region" description="Helical" evidence="1">
    <location>
        <begin position="101"/>
        <end position="118"/>
    </location>
</feature>
<accession>A0A183T1M2</accession>
<proteinExistence type="predicted"/>
<keyword evidence="3" id="KW-1185">Reference proteome</keyword>
<dbReference type="EMBL" id="UYSU01035826">
    <property type="protein sequence ID" value="VDL96755.1"/>
    <property type="molecule type" value="Genomic_DNA"/>
</dbReference>
<dbReference type="OrthoDB" id="6258119at2759"/>
<evidence type="ECO:0000313" key="3">
    <source>
        <dbReference type="Proteomes" id="UP000275846"/>
    </source>
</evidence>
<feature type="transmembrane region" description="Helical" evidence="1">
    <location>
        <begin position="48"/>
        <end position="70"/>
    </location>
</feature>
<name>A0A183T1M2_SCHSO</name>
<dbReference type="AlphaFoldDB" id="A0A183T1M2"/>
<evidence type="ECO:0000313" key="2">
    <source>
        <dbReference type="EMBL" id="VDL96755.1"/>
    </source>
</evidence>
<reference evidence="2 3" key="2">
    <citation type="submission" date="2018-11" db="EMBL/GenBank/DDBJ databases">
        <authorList>
            <consortium name="Pathogen Informatics"/>
        </authorList>
    </citation>
    <scope>NUCLEOTIDE SEQUENCE [LARGE SCALE GENOMIC DNA]</scope>
    <source>
        <strain evidence="2 3">NST_G2</strain>
    </source>
</reference>
<gene>
    <name evidence="2" type="ORF">SSLN_LOCUS10370</name>
</gene>